<reference evidence="1" key="1">
    <citation type="submission" date="2023-08" db="EMBL/GenBank/DDBJ databases">
        <authorList>
            <person name="Alioto T."/>
            <person name="Alioto T."/>
            <person name="Gomez Garrido J."/>
        </authorList>
    </citation>
    <scope>NUCLEOTIDE SEQUENCE</scope>
</reference>
<dbReference type="AlphaFoldDB" id="A0AA36BID6"/>
<gene>
    <name evidence="1" type="ORF">OCTVUL_1B018098</name>
</gene>
<dbReference type="EMBL" id="OX597828">
    <property type="protein sequence ID" value="CAI9734201.1"/>
    <property type="molecule type" value="Genomic_DNA"/>
</dbReference>
<name>A0AA36BID6_OCTVU</name>
<organism evidence="1 2">
    <name type="scientific">Octopus vulgaris</name>
    <name type="common">Common octopus</name>
    <dbReference type="NCBI Taxonomy" id="6645"/>
    <lineage>
        <taxon>Eukaryota</taxon>
        <taxon>Metazoa</taxon>
        <taxon>Spiralia</taxon>
        <taxon>Lophotrochozoa</taxon>
        <taxon>Mollusca</taxon>
        <taxon>Cephalopoda</taxon>
        <taxon>Coleoidea</taxon>
        <taxon>Octopodiformes</taxon>
        <taxon>Octopoda</taxon>
        <taxon>Incirrata</taxon>
        <taxon>Octopodidae</taxon>
        <taxon>Octopus</taxon>
    </lineage>
</organism>
<proteinExistence type="predicted"/>
<evidence type="ECO:0000313" key="2">
    <source>
        <dbReference type="Proteomes" id="UP001162480"/>
    </source>
</evidence>
<dbReference type="Proteomes" id="UP001162480">
    <property type="component" value="Chromosome 15"/>
</dbReference>
<protein>
    <submittedName>
        <fullName evidence="1">Uncharacterized protein</fullName>
    </submittedName>
</protein>
<evidence type="ECO:0000313" key="1">
    <source>
        <dbReference type="EMBL" id="CAI9734201.1"/>
    </source>
</evidence>
<accession>A0AA36BID6</accession>
<keyword evidence="2" id="KW-1185">Reference proteome</keyword>
<sequence length="84" mass="9232">MRNERATLIVQFLEPFRKDNMIQSRAWNRRIGNREVRERYLEMLRYQYGGGVGSIGCGGGGGGGLHYFRMSDDGGGGGGGGFVE</sequence>